<dbReference type="PANTHER" id="PTHR42853">
    <property type="entry name" value="ACETYL-COENZYME A CARBOXYLASE CARBOXYL TRANSFERASE SUBUNIT ALPHA"/>
    <property type="match status" value="1"/>
</dbReference>
<dbReference type="GO" id="GO:0016743">
    <property type="term" value="F:carboxyl- or carbamoyltransferase activity"/>
    <property type="evidence" value="ECO:0007669"/>
    <property type="project" value="InterPro"/>
</dbReference>
<dbReference type="AlphaFoldDB" id="X1BMB2"/>
<dbReference type="PANTHER" id="PTHR42853:SF3">
    <property type="entry name" value="ACETYL-COENZYME A CARBOXYLASE CARBOXYL TRANSFERASE SUBUNIT ALPHA, CHLOROPLASTIC"/>
    <property type="match status" value="1"/>
</dbReference>
<accession>X1BMB2</accession>
<keyword evidence="4" id="KW-0808">Transferase</keyword>
<dbReference type="InterPro" id="IPR011763">
    <property type="entry name" value="COA_CT_C"/>
</dbReference>
<evidence type="ECO:0000256" key="10">
    <source>
        <dbReference type="ARBA" id="ARBA00049152"/>
    </source>
</evidence>
<feature type="non-terminal residue" evidence="12">
    <location>
        <position position="1"/>
    </location>
</feature>
<keyword evidence="6" id="KW-0276">Fatty acid metabolism</keyword>
<dbReference type="UniPathway" id="UPA00655">
    <property type="reaction ID" value="UER00711"/>
</dbReference>
<dbReference type="PRINTS" id="PR01069">
    <property type="entry name" value="ACCCTRFRASEA"/>
</dbReference>
<evidence type="ECO:0000256" key="9">
    <source>
        <dbReference type="ARBA" id="ARBA00023160"/>
    </source>
</evidence>
<dbReference type="Gene3D" id="3.90.226.10">
    <property type="entry name" value="2-enoyl-CoA Hydratase, Chain A, domain 1"/>
    <property type="match status" value="1"/>
</dbReference>
<dbReference type="InterPro" id="IPR029045">
    <property type="entry name" value="ClpP/crotonase-like_dom_sf"/>
</dbReference>
<evidence type="ECO:0000256" key="6">
    <source>
        <dbReference type="ARBA" id="ARBA00022832"/>
    </source>
</evidence>
<evidence type="ECO:0000256" key="7">
    <source>
        <dbReference type="ARBA" id="ARBA00022840"/>
    </source>
</evidence>
<dbReference type="PROSITE" id="PS50989">
    <property type="entry name" value="COA_CT_CTER"/>
    <property type="match status" value="1"/>
</dbReference>
<comment type="pathway">
    <text evidence="1">Lipid metabolism; malonyl-CoA biosynthesis; malonyl-CoA from acetyl-CoA: step 1/1.</text>
</comment>
<protein>
    <recommendedName>
        <fullName evidence="2">acetyl-CoA carboxytransferase</fullName>
        <ecNumber evidence="2">2.1.3.15</ecNumber>
    </recommendedName>
</protein>
<dbReference type="EMBL" id="BART01012545">
    <property type="protein sequence ID" value="GAG82322.1"/>
    <property type="molecule type" value="Genomic_DNA"/>
</dbReference>
<gene>
    <name evidence="12" type="ORF">S01H4_26128</name>
</gene>
<proteinExistence type="predicted"/>
<evidence type="ECO:0000256" key="5">
    <source>
        <dbReference type="ARBA" id="ARBA00022741"/>
    </source>
</evidence>
<organism evidence="12">
    <name type="scientific">marine sediment metagenome</name>
    <dbReference type="NCBI Taxonomy" id="412755"/>
    <lineage>
        <taxon>unclassified sequences</taxon>
        <taxon>metagenomes</taxon>
        <taxon>ecological metagenomes</taxon>
    </lineage>
</organism>
<dbReference type="NCBIfam" id="NF041504">
    <property type="entry name" value="AccA_sub"/>
    <property type="match status" value="1"/>
</dbReference>
<evidence type="ECO:0000256" key="1">
    <source>
        <dbReference type="ARBA" id="ARBA00004956"/>
    </source>
</evidence>
<dbReference type="NCBIfam" id="NF004344">
    <property type="entry name" value="PRK05724.1"/>
    <property type="match status" value="1"/>
</dbReference>
<sequence>EKICDEFIELKGDRLFREDPSIVGGLGLIEGKSVVIIGHQKGKTTEERLHYNFGMASPEGYRKSQRLMKMAEKFMMPIITFIDTPGAYPDVGAEERGQASAIAHNVLLMSELKIPIIAIVIGEGGSGGALALGLADYVMMLQKSIYSVISPEGCAAILWQDSNSSRLAAAALKLTSKDLKKLNIIDEIIPEPRGGAHKNLDKVAKLIKKSILKTLGELEQLDPNELKWYFFYFCNISRCYNS</sequence>
<dbReference type="GO" id="GO:0005524">
    <property type="term" value="F:ATP binding"/>
    <property type="evidence" value="ECO:0007669"/>
    <property type="project" value="UniProtKB-KW"/>
</dbReference>
<evidence type="ECO:0000313" key="12">
    <source>
        <dbReference type="EMBL" id="GAG82322.1"/>
    </source>
</evidence>
<evidence type="ECO:0000256" key="2">
    <source>
        <dbReference type="ARBA" id="ARBA00011883"/>
    </source>
</evidence>
<dbReference type="GO" id="GO:0003989">
    <property type="term" value="F:acetyl-CoA carboxylase activity"/>
    <property type="evidence" value="ECO:0007669"/>
    <property type="project" value="InterPro"/>
</dbReference>
<feature type="domain" description="CoA carboxyltransferase C-terminal" evidence="11">
    <location>
        <begin position="1"/>
        <end position="217"/>
    </location>
</feature>
<comment type="catalytic activity">
    <reaction evidence="10">
        <text>N(6)-carboxybiotinyl-L-lysyl-[protein] + acetyl-CoA = N(6)-biotinyl-L-lysyl-[protein] + malonyl-CoA</text>
        <dbReference type="Rhea" id="RHEA:54728"/>
        <dbReference type="Rhea" id="RHEA-COMP:10505"/>
        <dbReference type="Rhea" id="RHEA-COMP:10506"/>
        <dbReference type="ChEBI" id="CHEBI:57288"/>
        <dbReference type="ChEBI" id="CHEBI:57384"/>
        <dbReference type="ChEBI" id="CHEBI:83144"/>
        <dbReference type="ChEBI" id="CHEBI:83145"/>
        <dbReference type="EC" id="2.1.3.15"/>
    </reaction>
</comment>
<dbReference type="EC" id="2.1.3.15" evidence="2"/>
<evidence type="ECO:0000256" key="4">
    <source>
        <dbReference type="ARBA" id="ARBA00022679"/>
    </source>
</evidence>
<name>X1BMB2_9ZZZZ</name>
<dbReference type="GO" id="GO:2001295">
    <property type="term" value="P:malonyl-CoA biosynthetic process"/>
    <property type="evidence" value="ECO:0007669"/>
    <property type="project" value="UniProtKB-UniPathway"/>
</dbReference>
<keyword evidence="5" id="KW-0547">Nucleotide-binding</keyword>
<keyword evidence="8" id="KW-0443">Lipid metabolism</keyword>
<evidence type="ECO:0000259" key="11">
    <source>
        <dbReference type="PROSITE" id="PS50989"/>
    </source>
</evidence>
<dbReference type="GO" id="GO:0009317">
    <property type="term" value="C:acetyl-CoA carboxylase complex"/>
    <property type="evidence" value="ECO:0007669"/>
    <property type="project" value="InterPro"/>
</dbReference>
<reference evidence="12" key="1">
    <citation type="journal article" date="2014" name="Front. Microbiol.">
        <title>High frequency of phylogenetically diverse reductive dehalogenase-homologous genes in deep subseafloor sedimentary metagenomes.</title>
        <authorList>
            <person name="Kawai M."/>
            <person name="Futagami T."/>
            <person name="Toyoda A."/>
            <person name="Takaki Y."/>
            <person name="Nishi S."/>
            <person name="Hori S."/>
            <person name="Arai W."/>
            <person name="Tsubouchi T."/>
            <person name="Morono Y."/>
            <person name="Uchiyama I."/>
            <person name="Ito T."/>
            <person name="Fujiyama A."/>
            <person name="Inagaki F."/>
            <person name="Takami H."/>
        </authorList>
    </citation>
    <scope>NUCLEOTIDE SEQUENCE</scope>
    <source>
        <strain evidence="12">Expedition CK06-06</strain>
    </source>
</reference>
<dbReference type="GO" id="GO:0006633">
    <property type="term" value="P:fatty acid biosynthetic process"/>
    <property type="evidence" value="ECO:0007669"/>
    <property type="project" value="UniProtKB-KW"/>
</dbReference>
<evidence type="ECO:0000256" key="8">
    <source>
        <dbReference type="ARBA" id="ARBA00023098"/>
    </source>
</evidence>
<dbReference type="NCBIfam" id="TIGR00513">
    <property type="entry name" value="accA"/>
    <property type="match status" value="1"/>
</dbReference>
<dbReference type="InterPro" id="IPR001095">
    <property type="entry name" value="Acetyl_CoA_COase_a_su"/>
</dbReference>
<dbReference type="Pfam" id="PF03255">
    <property type="entry name" value="ACCA"/>
    <property type="match status" value="1"/>
</dbReference>
<keyword evidence="7" id="KW-0067">ATP-binding</keyword>
<dbReference type="SUPFAM" id="SSF52096">
    <property type="entry name" value="ClpP/crotonase"/>
    <property type="match status" value="1"/>
</dbReference>
<keyword evidence="9" id="KW-0275">Fatty acid biosynthesis</keyword>
<keyword evidence="3" id="KW-0444">Lipid biosynthesis</keyword>
<comment type="caution">
    <text evidence="12">The sequence shown here is derived from an EMBL/GenBank/DDBJ whole genome shotgun (WGS) entry which is preliminary data.</text>
</comment>
<evidence type="ECO:0000256" key="3">
    <source>
        <dbReference type="ARBA" id="ARBA00022516"/>
    </source>
</evidence>